<dbReference type="PRINTS" id="PR01438">
    <property type="entry name" value="UNVRSLSTRESS"/>
</dbReference>
<comment type="similarity">
    <text evidence="1">Belongs to the universal stress protein A family.</text>
</comment>
<evidence type="ECO:0000256" key="1">
    <source>
        <dbReference type="ARBA" id="ARBA00008791"/>
    </source>
</evidence>
<keyword evidence="4" id="KW-1185">Reference proteome</keyword>
<dbReference type="Pfam" id="PF00582">
    <property type="entry name" value="Usp"/>
    <property type="match status" value="1"/>
</dbReference>
<reference evidence="3 4" key="1">
    <citation type="submission" date="2019-08" db="EMBL/GenBank/DDBJ databases">
        <title>Archangium and Cystobacter genomes.</title>
        <authorList>
            <person name="Chen I.-C.K."/>
            <person name="Wielgoss S."/>
        </authorList>
    </citation>
    <scope>NUCLEOTIDE SEQUENCE [LARGE SCALE GENOMIC DNA]</scope>
    <source>
        <strain evidence="3 4">Cbm 6</strain>
    </source>
</reference>
<proteinExistence type="inferred from homology"/>
<dbReference type="Proteomes" id="UP001611383">
    <property type="component" value="Chromosome"/>
</dbReference>
<dbReference type="EMBL" id="CP043494">
    <property type="protein sequence ID" value="WNG47784.1"/>
    <property type="molecule type" value="Genomic_DNA"/>
</dbReference>
<dbReference type="RefSeq" id="WP_395804518.1">
    <property type="nucleotide sequence ID" value="NZ_CP043494.1"/>
</dbReference>
<feature type="domain" description="UspA" evidence="2">
    <location>
        <begin position="5"/>
        <end position="148"/>
    </location>
</feature>
<name>A0ABY9WXA4_9BACT</name>
<evidence type="ECO:0000259" key="2">
    <source>
        <dbReference type="Pfam" id="PF00582"/>
    </source>
</evidence>
<gene>
    <name evidence="3" type="ORF">F0U60_29375</name>
</gene>
<dbReference type="PANTHER" id="PTHR46268:SF6">
    <property type="entry name" value="UNIVERSAL STRESS PROTEIN UP12"/>
    <property type="match status" value="1"/>
</dbReference>
<dbReference type="Gene3D" id="3.40.50.620">
    <property type="entry name" value="HUPs"/>
    <property type="match status" value="1"/>
</dbReference>
<evidence type="ECO:0000313" key="3">
    <source>
        <dbReference type="EMBL" id="WNG47784.1"/>
    </source>
</evidence>
<dbReference type="CDD" id="cd00293">
    <property type="entry name" value="USP-like"/>
    <property type="match status" value="1"/>
</dbReference>
<sequence>MAQPIHRILVPTDFSEHSRRALEYALSLAQRMGASVELLHVWEPPVHVAPDALMMMPGWQDVSVEKYGLAQAGHRLHDWAEPYRSGPVPLQVHLERGIPADAILRAAERGYDLVVMGTHGRTGLARLMMGSVAQKVSARASCPVMTVHGAEPERVAQPAG</sequence>
<organism evidence="3 4">
    <name type="scientific">Archangium minus</name>
    <dbReference type="NCBI Taxonomy" id="83450"/>
    <lineage>
        <taxon>Bacteria</taxon>
        <taxon>Pseudomonadati</taxon>
        <taxon>Myxococcota</taxon>
        <taxon>Myxococcia</taxon>
        <taxon>Myxococcales</taxon>
        <taxon>Cystobacterineae</taxon>
        <taxon>Archangiaceae</taxon>
        <taxon>Archangium</taxon>
    </lineage>
</organism>
<dbReference type="InterPro" id="IPR006015">
    <property type="entry name" value="Universal_stress_UspA"/>
</dbReference>
<dbReference type="PANTHER" id="PTHR46268">
    <property type="entry name" value="STRESS RESPONSE PROTEIN NHAX"/>
    <property type="match status" value="1"/>
</dbReference>
<dbReference type="InterPro" id="IPR014729">
    <property type="entry name" value="Rossmann-like_a/b/a_fold"/>
</dbReference>
<dbReference type="SUPFAM" id="SSF52402">
    <property type="entry name" value="Adenine nucleotide alpha hydrolases-like"/>
    <property type="match status" value="1"/>
</dbReference>
<accession>A0ABY9WXA4</accession>
<evidence type="ECO:0000313" key="4">
    <source>
        <dbReference type="Proteomes" id="UP001611383"/>
    </source>
</evidence>
<dbReference type="InterPro" id="IPR006016">
    <property type="entry name" value="UspA"/>
</dbReference>
<protein>
    <submittedName>
        <fullName evidence="3">Universal stress protein</fullName>
    </submittedName>
</protein>